<reference evidence="3 4" key="1">
    <citation type="journal article" date="2017" name="Genome Biol. Evol.">
        <title>Phytophthora megakarya and P. palmivora, closely related causal agents of cacao black pod rot, underwent increases in genome sizes and gene numbers by different mechanisms.</title>
        <authorList>
            <person name="Ali S.S."/>
            <person name="Shao J."/>
            <person name="Lary D.J."/>
            <person name="Kronmiller B."/>
            <person name="Shen D."/>
            <person name="Strem M.D."/>
            <person name="Amoako-Attah I."/>
            <person name="Akrofi A.Y."/>
            <person name="Begoude B.A."/>
            <person name="Ten Hoopen G.M."/>
            <person name="Coulibaly K."/>
            <person name="Kebe B.I."/>
            <person name="Melnick R.L."/>
            <person name="Guiltinan M.J."/>
            <person name="Tyler B.M."/>
            <person name="Meinhardt L.W."/>
            <person name="Bailey B.A."/>
        </authorList>
    </citation>
    <scope>NUCLEOTIDE SEQUENCE [LARGE SCALE GENOMIC DNA]</scope>
    <source>
        <strain evidence="4">sbr112.9</strain>
    </source>
</reference>
<name>A0A2P4XSN6_9STRA</name>
<accession>A0A2P4XSN6</accession>
<keyword evidence="1" id="KW-0677">Repeat</keyword>
<organism evidence="3 4">
    <name type="scientific">Phytophthora palmivora</name>
    <dbReference type="NCBI Taxonomy" id="4796"/>
    <lineage>
        <taxon>Eukaryota</taxon>
        <taxon>Sar</taxon>
        <taxon>Stramenopiles</taxon>
        <taxon>Oomycota</taxon>
        <taxon>Peronosporomycetes</taxon>
        <taxon>Peronosporales</taxon>
        <taxon>Peronosporaceae</taxon>
        <taxon>Phytophthora</taxon>
    </lineage>
</organism>
<dbReference type="EMBL" id="NCKW01008148">
    <property type="protein sequence ID" value="POM68562.1"/>
    <property type="molecule type" value="Genomic_DNA"/>
</dbReference>
<dbReference type="PROSITE" id="PS51375">
    <property type="entry name" value="PPR"/>
    <property type="match status" value="1"/>
</dbReference>
<dbReference type="OrthoDB" id="185373at2759"/>
<dbReference type="GO" id="GO:0009507">
    <property type="term" value="C:chloroplast"/>
    <property type="evidence" value="ECO:0007669"/>
    <property type="project" value="TreeGrafter"/>
</dbReference>
<dbReference type="Pfam" id="PF13812">
    <property type="entry name" value="PPR_3"/>
    <property type="match status" value="1"/>
</dbReference>
<dbReference type="PANTHER" id="PTHR47936:SF1">
    <property type="entry name" value="PENTATRICOPEPTIDE REPEAT-CONTAINING PROTEIN GUN1, CHLOROPLASTIC"/>
    <property type="match status" value="1"/>
</dbReference>
<feature type="repeat" description="PPR" evidence="2">
    <location>
        <begin position="356"/>
        <end position="390"/>
    </location>
</feature>
<dbReference type="InterPro" id="IPR002885">
    <property type="entry name" value="PPR_rpt"/>
</dbReference>
<comment type="caution">
    <text evidence="3">The sequence shown here is derived from an EMBL/GenBank/DDBJ whole genome shotgun (WGS) entry which is preliminary data.</text>
</comment>
<dbReference type="InterPro" id="IPR011990">
    <property type="entry name" value="TPR-like_helical_dom_sf"/>
</dbReference>
<dbReference type="Gene3D" id="1.25.40.10">
    <property type="entry name" value="Tetratricopeptide repeat domain"/>
    <property type="match status" value="2"/>
</dbReference>
<evidence type="ECO:0008006" key="5">
    <source>
        <dbReference type="Google" id="ProtNLM"/>
    </source>
</evidence>
<evidence type="ECO:0000313" key="3">
    <source>
        <dbReference type="EMBL" id="POM68562.1"/>
    </source>
</evidence>
<evidence type="ECO:0000256" key="1">
    <source>
        <dbReference type="ARBA" id="ARBA00022737"/>
    </source>
</evidence>
<dbReference type="GO" id="GO:0031930">
    <property type="term" value="P:mitochondria-nucleus signaling pathway"/>
    <property type="evidence" value="ECO:0007669"/>
    <property type="project" value="TreeGrafter"/>
</dbReference>
<gene>
    <name evidence="3" type="ORF">PHPALM_15264</name>
</gene>
<feature type="non-terminal residue" evidence="3">
    <location>
        <position position="466"/>
    </location>
</feature>
<dbReference type="Proteomes" id="UP000237271">
    <property type="component" value="Unassembled WGS sequence"/>
</dbReference>
<evidence type="ECO:0000313" key="4">
    <source>
        <dbReference type="Proteomes" id="UP000237271"/>
    </source>
</evidence>
<sequence length="466" mass="52466">MLRGQRVPRRLLELSLRAASSHNGRSISNTISSSRRTASRRLIPSRSFSSSFGSLQLRSFSHVTSSCPPVPQDEYEELKTFLSEPATSGPTMERAKEIVTGWMQLYVDPAMPGQDATVMVMVADAMQDPEFVMEVYTCLRDAGVAPSPITLEYSAAACAQLGLWRTALEIIDFMHQAVELMQPSLDIYENAIVSCHVGKKWMRAKHLLEEMRTYGLEASSELHVASIQLCIDSKEATGTRVLLHAFLNAYDEELDEDEKQEIVTKLFHTAMDAQSLPQALFFRDEMMARHYPVSKDLYSRLIHLCAIKRQWHKARVLLQQFVDINAPPPKPAPSNRYTDDIHSLLKDMQAHDIDIPLTVYNAALRNFGSISLLDDALAVHSVMRECGVTPDATSFAALMCSCGSQVEQSEIFFSELQRESCDPSLDVAHAYLLVPSRAGRWEEVLRRYSIMEDKKSLFRDLPLESD</sequence>
<dbReference type="AlphaFoldDB" id="A0A2P4XSN6"/>
<protein>
    <recommendedName>
        <fullName evidence="5">Pentacotripeptide-repeat region of PRORP domain-containing protein</fullName>
    </recommendedName>
</protein>
<proteinExistence type="predicted"/>
<keyword evidence="4" id="KW-1185">Reference proteome</keyword>
<evidence type="ECO:0000256" key="2">
    <source>
        <dbReference type="PROSITE-ProRule" id="PRU00708"/>
    </source>
</evidence>
<dbReference type="PANTHER" id="PTHR47936">
    <property type="entry name" value="PPR_LONG DOMAIN-CONTAINING PROTEIN"/>
    <property type="match status" value="1"/>
</dbReference>